<dbReference type="InterPro" id="IPR051675">
    <property type="entry name" value="Endo/Exo/Phosphatase_dom_1"/>
</dbReference>
<dbReference type="InterPro" id="IPR010994">
    <property type="entry name" value="RuvA_2-like"/>
</dbReference>
<dbReference type="PANTHER" id="PTHR21180">
    <property type="entry name" value="ENDONUCLEASE/EXONUCLEASE/PHOSPHATASE FAMILY DOMAIN-CONTAINING PROTEIN 1"/>
    <property type="match status" value="1"/>
</dbReference>
<organism evidence="1">
    <name type="scientific">hydrothermal vent metagenome</name>
    <dbReference type="NCBI Taxonomy" id="652676"/>
    <lineage>
        <taxon>unclassified sequences</taxon>
        <taxon>metagenomes</taxon>
        <taxon>ecological metagenomes</taxon>
    </lineage>
</organism>
<dbReference type="NCBIfam" id="TIGR00426">
    <property type="entry name" value="competence protein ComEA helix-hairpin-helix repeat region"/>
    <property type="match status" value="1"/>
</dbReference>
<proteinExistence type="predicted"/>
<dbReference type="Pfam" id="PF12836">
    <property type="entry name" value="HHH_3"/>
    <property type="match status" value="1"/>
</dbReference>
<dbReference type="GO" id="GO:0015627">
    <property type="term" value="C:type II protein secretion system complex"/>
    <property type="evidence" value="ECO:0007669"/>
    <property type="project" value="TreeGrafter"/>
</dbReference>
<protein>
    <recommendedName>
        <fullName evidence="2">Competence protein ComEA</fullName>
    </recommendedName>
</protein>
<sequence length="91" mass="9710">MVRPARIVIAFLLLFFSGLAFCGPVNINAADAATLAEELKGVGAVKAQAIVEYRKQNGPFESINDLQYVKGIGEATVAKNQENMILGTGKK</sequence>
<evidence type="ECO:0008006" key="2">
    <source>
        <dbReference type="Google" id="ProtNLM"/>
    </source>
</evidence>
<dbReference type="AlphaFoldDB" id="A0A3B1AYT2"/>
<dbReference type="SUPFAM" id="SSF47781">
    <property type="entry name" value="RuvA domain 2-like"/>
    <property type="match status" value="1"/>
</dbReference>
<gene>
    <name evidence="1" type="ORF">MNBD_GAMMA26-1991</name>
</gene>
<name>A0A3B1AYT2_9ZZZZ</name>
<dbReference type="EMBL" id="UOFX01000020">
    <property type="protein sequence ID" value="VAX06961.1"/>
    <property type="molecule type" value="Genomic_DNA"/>
</dbReference>
<dbReference type="Gene3D" id="1.10.150.280">
    <property type="entry name" value="AF1531-like domain"/>
    <property type="match status" value="1"/>
</dbReference>
<evidence type="ECO:0000313" key="1">
    <source>
        <dbReference type="EMBL" id="VAX06961.1"/>
    </source>
</evidence>
<dbReference type="GO" id="GO:0015628">
    <property type="term" value="P:protein secretion by the type II secretion system"/>
    <property type="evidence" value="ECO:0007669"/>
    <property type="project" value="TreeGrafter"/>
</dbReference>
<accession>A0A3B1AYT2</accession>
<reference evidence="1" key="1">
    <citation type="submission" date="2018-06" db="EMBL/GenBank/DDBJ databases">
        <authorList>
            <person name="Zhirakovskaya E."/>
        </authorList>
    </citation>
    <scope>NUCLEOTIDE SEQUENCE</scope>
</reference>
<dbReference type="InterPro" id="IPR004509">
    <property type="entry name" value="Competence_ComEA_HhH"/>
</dbReference>
<dbReference type="PANTHER" id="PTHR21180:SF32">
    <property type="entry name" value="ENDONUCLEASE_EXONUCLEASE_PHOSPHATASE FAMILY DOMAIN-CONTAINING PROTEIN 1"/>
    <property type="match status" value="1"/>
</dbReference>